<proteinExistence type="predicted"/>
<organism evidence="1 2">
    <name type="scientific">Holothuria leucospilota</name>
    <name type="common">Black long sea cucumber</name>
    <name type="synonym">Mertensiothuria leucospilota</name>
    <dbReference type="NCBI Taxonomy" id="206669"/>
    <lineage>
        <taxon>Eukaryota</taxon>
        <taxon>Metazoa</taxon>
        <taxon>Echinodermata</taxon>
        <taxon>Eleutherozoa</taxon>
        <taxon>Echinozoa</taxon>
        <taxon>Holothuroidea</taxon>
        <taxon>Aspidochirotacea</taxon>
        <taxon>Aspidochirotida</taxon>
        <taxon>Holothuriidae</taxon>
        <taxon>Holothuria</taxon>
    </lineage>
</organism>
<keyword evidence="2" id="KW-1185">Reference proteome</keyword>
<evidence type="ECO:0000313" key="2">
    <source>
        <dbReference type="Proteomes" id="UP001152320"/>
    </source>
</evidence>
<accession>A0A9Q1C0Q6</accession>
<dbReference type="AlphaFoldDB" id="A0A9Q1C0Q6"/>
<reference evidence="1" key="1">
    <citation type="submission" date="2021-10" db="EMBL/GenBank/DDBJ databases">
        <title>Tropical sea cucumber genome reveals ecological adaptation and Cuvierian tubules defense mechanism.</title>
        <authorList>
            <person name="Chen T."/>
        </authorList>
    </citation>
    <scope>NUCLEOTIDE SEQUENCE</scope>
    <source>
        <strain evidence="1">Nanhai2018</strain>
        <tissue evidence="1">Muscle</tissue>
    </source>
</reference>
<dbReference type="EMBL" id="JAIZAY010000009">
    <property type="protein sequence ID" value="KAJ8036019.1"/>
    <property type="molecule type" value="Genomic_DNA"/>
</dbReference>
<sequence length="73" mass="8054">MLFAHHLHGAVGTVPSWCCWHNLHGAVGTAPSRCCWHSAFTALLAQRLHSAVAIEELGALVYFNIILVYYLHA</sequence>
<comment type="caution">
    <text evidence="1">The sequence shown here is derived from an EMBL/GenBank/DDBJ whole genome shotgun (WGS) entry which is preliminary data.</text>
</comment>
<protein>
    <submittedName>
        <fullName evidence="1">Uncharacterized protein</fullName>
    </submittedName>
</protein>
<name>A0A9Q1C0Q6_HOLLE</name>
<dbReference type="Proteomes" id="UP001152320">
    <property type="component" value="Chromosome 9"/>
</dbReference>
<gene>
    <name evidence="1" type="ORF">HOLleu_19871</name>
</gene>
<evidence type="ECO:0000313" key="1">
    <source>
        <dbReference type="EMBL" id="KAJ8036019.1"/>
    </source>
</evidence>